<dbReference type="Pfam" id="PF02620">
    <property type="entry name" value="YceD"/>
    <property type="match status" value="1"/>
</dbReference>
<dbReference type="Proteomes" id="UP000321168">
    <property type="component" value="Unassembled WGS sequence"/>
</dbReference>
<accession>A0A5C6VI75</accession>
<comment type="caution">
    <text evidence="1">The sequence shown here is derived from an EMBL/GenBank/DDBJ whole genome shotgun (WGS) entry which is preliminary data.</text>
</comment>
<dbReference type="RefSeq" id="WP_147012368.1">
    <property type="nucleotide sequence ID" value="NZ_VORB01000001.1"/>
</dbReference>
<name>A0A5C6VI75_9FLAO</name>
<dbReference type="OrthoDB" id="1524821at2"/>
<dbReference type="InterPro" id="IPR003772">
    <property type="entry name" value="YceD"/>
</dbReference>
<evidence type="ECO:0000313" key="1">
    <source>
        <dbReference type="EMBL" id="TXC85182.1"/>
    </source>
</evidence>
<protein>
    <submittedName>
        <fullName evidence="1">DUF177 domain-containing protein</fullName>
    </submittedName>
</protein>
<evidence type="ECO:0000313" key="2">
    <source>
        <dbReference type="Proteomes" id="UP000321168"/>
    </source>
</evidence>
<sequence>MDVLTEFKVPYLGLKDGLHQFEFKIGKAFFVAFDNLEVESADIELVIELDKKTTMVVADFKFRGKVEMPCARCMENVHTSVEGSERIVYKFHGEEDIDDETIVFVPPHLGEIDLSPQAYEIMVVNFPLRVVHEDISECNQDVIEKLKDLKPKVNNNPQWEELLKLKSE</sequence>
<organism evidence="1 2">
    <name type="scientific">Luteibaculum oceani</name>
    <dbReference type="NCBI Taxonomy" id="1294296"/>
    <lineage>
        <taxon>Bacteria</taxon>
        <taxon>Pseudomonadati</taxon>
        <taxon>Bacteroidota</taxon>
        <taxon>Flavobacteriia</taxon>
        <taxon>Flavobacteriales</taxon>
        <taxon>Luteibaculaceae</taxon>
        <taxon>Luteibaculum</taxon>
    </lineage>
</organism>
<gene>
    <name evidence="1" type="ORF">FRX97_00750</name>
</gene>
<dbReference type="AlphaFoldDB" id="A0A5C6VI75"/>
<dbReference type="EMBL" id="VORB01000001">
    <property type="protein sequence ID" value="TXC85182.1"/>
    <property type="molecule type" value="Genomic_DNA"/>
</dbReference>
<keyword evidence="2" id="KW-1185">Reference proteome</keyword>
<reference evidence="1 2" key="1">
    <citation type="submission" date="2019-08" db="EMBL/GenBank/DDBJ databases">
        <title>Genome of Luteibaculum oceani JCM 18817.</title>
        <authorList>
            <person name="Bowman J.P."/>
        </authorList>
    </citation>
    <scope>NUCLEOTIDE SEQUENCE [LARGE SCALE GENOMIC DNA]</scope>
    <source>
        <strain evidence="1 2">JCM 18817</strain>
    </source>
</reference>
<proteinExistence type="predicted"/>